<feature type="transmembrane region" description="Helical" evidence="9">
    <location>
        <begin position="46"/>
        <end position="65"/>
    </location>
</feature>
<gene>
    <name evidence="10" type="ORF">AFCDBAGC_0129</name>
</gene>
<proteinExistence type="inferred from homology"/>
<dbReference type="Pfam" id="PF04143">
    <property type="entry name" value="Sulf_transp"/>
    <property type="match status" value="1"/>
</dbReference>
<feature type="transmembrane region" description="Helical" evidence="9">
    <location>
        <begin position="77"/>
        <end position="95"/>
    </location>
</feature>
<comment type="similarity">
    <text evidence="8">Belongs to the TsuA/YedE (TC 9.B.102) family.</text>
</comment>
<feature type="transmembrane region" description="Helical" evidence="9">
    <location>
        <begin position="115"/>
        <end position="133"/>
    </location>
</feature>
<evidence type="ECO:0000256" key="6">
    <source>
        <dbReference type="ARBA" id="ARBA00022989"/>
    </source>
</evidence>
<protein>
    <recommendedName>
        <fullName evidence="12">YeeE/YedE family protein</fullName>
    </recommendedName>
</protein>
<evidence type="ECO:0000256" key="2">
    <source>
        <dbReference type="ARBA" id="ARBA00022448"/>
    </source>
</evidence>
<name>A0ABQ4QB38_9HYPH</name>
<evidence type="ECO:0000313" key="10">
    <source>
        <dbReference type="EMBL" id="GJD42294.1"/>
    </source>
</evidence>
<dbReference type="EMBL" id="BPQG01000003">
    <property type="protein sequence ID" value="GJD42294.1"/>
    <property type="molecule type" value="Genomic_DNA"/>
</dbReference>
<organism evidence="10 11">
    <name type="scientific">Methylobacterium cerastii</name>
    <dbReference type="NCBI Taxonomy" id="932741"/>
    <lineage>
        <taxon>Bacteria</taxon>
        <taxon>Pseudomonadati</taxon>
        <taxon>Pseudomonadota</taxon>
        <taxon>Alphaproteobacteria</taxon>
        <taxon>Hyphomicrobiales</taxon>
        <taxon>Methylobacteriaceae</taxon>
        <taxon>Methylobacterium</taxon>
    </lineage>
</organism>
<evidence type="ECO:0000256" key="4">
    <source>
        <dbReference type="ARBA" id="ARBA00022519"/>
    </source>
</evidence>
<comment type="caution">
    <text evidence="10">The sequence shown here is derived from an EMBL/GenBank/DDBJ whole genome shotgun (WGS) entry which is preliminary data.</text>
</comment>
<evidence type="ECO:0000256" key="5">
    <source>
        <dbReference type="ARBA" id="ARBA00022692"/>
    </source>
</evidence>
<evidence type="ECO:0000256" key="7">
    <source>
        <dbReference type="ARBA" id="ARBA00023136"/>
    </source>
</evidence>
<evidence type="ECO:0000256" key="3">
    <source>
        <dbReference type="ARBA" id="ARBA00022475"/>
    </source>
</evidence>
<keyword evidence="7 9" id="KW-0472">Membrane</keyword>
<keyword evidence="3" id="KW-1003">Cell membrane</keyword>
<sequence length="140" mass="14268">MSFVLTPLAGGALIGASAGLLLLANGRIAGISGIAGRLLGRWDGDAAWRIAFLVGLLLGPVLYRGVAGQWPAVRIDAPWPMLILGGLLVGYGTRLGSGCTSGHGVCGLARLSPRSLAAVATFMAFAMATVFLVRHGGLSR</sequence>
<dbReference type="PANTHER" id="PTHR30574">
    <property type="entry name" value="INNER MEMBRANE PROTEIN YEDE"/>
    <property type="match status" value="1"/>
</dbReference>
<keyword evidence="4" id="KW-0997">Cell inner membrane</keyword>
<evidence type="ECO:0000256" key="8">
    <source>
        <dbReference type="ARBA" id="ARBA00035655"/>
    </source>
</evidence>
<evidence type="ECO:0000256" key="9">
    <source>
        <dbReference type="SAM" id="Phobius"/>
    </source>
</evidence>
<evidence type="ECO:0008006" key="12">
    <source>
        <dbReference type="Google" id="ProtNLM"/>
    </source>
</evidence>
<accession>A0ABQ4QB38</accession>
<dbReference type="InterPro" id="IPR007272">
    <property type="entry name" value="Sulf_transp_TsuA/YedE"/>
</dbReference>
<evidence type="ECO:0000256" key="1">
    <source>
        <dbReference type="ARBA" id="ARBA00004429"/>
    </source>
</evidence>
<dbReference type="PANTHER" id="PTHR30574:SF1">
    <property type="entry name" value="SULPHUR TRANSPORT DOMAIN-CONTAINING PROTEIN"/>
    <property type="match status" value="1"/>
</dbReference>
<keyword evidence="6 9" id="KW-1133">Transmembrane helix</keyword>
<evidence type="ECO:0000313" key="11">
    <source>
        <dbReference type="Proteomes" id="UP001055117"/>
    </source>
</evidence>
<keyword evidence="5 9" id="KW-0812">Transmembrane</keyword>
<dbReference type="Proteomes" id="UP001055117">
    <property type="component" value="Unassembled WGS sequence"/>
</dbReference>
<reference evidence="10 11" key="1">
    <citation type="journal article" date="2021" name="Front. Microbiol.">
        <title>Comprehensive Comparative Genomics and Phenotyping of Methylobacterium Species.</title>
        <authorList>
            <person name="Alessa O."/>
            <person name="Ogura Y."/>
            <person name="Fujitani Y."/>
            <person name="Takami H."/>
            <person name="Hayashi T."/>
            <person name="Sahin N."/>
            <person name="Tani A."/>
        </authorList>
    </citation>
    <scope>NUCLEOTIDE SEQUENCE [LARGE SCALE GENOMIC DNA]</scope>
    <source>
        <strain evidence="10 11">DSM 23679</strain>
    </source>
</reference>
<comment type="subcellular location">
    <subcellularLocation>
        <location evidence="1">Cell inner membrane</location>
        <topology evidence="1">Multi-pass membrane protein</topology>
    </subcellularLocation>
</comment>
<dbReference type="RefSeq" id="WP_238270150.1">
    <property type="nucleotide sequence ID" value="NZ_BPQG01000003.1"/>
</dbReference>
<keyword evidence="2" id="KW-0813">Transport</keyword>
<keyword evidence="11" id="KW-1185">Reference proteome</keyword>